<reference evidence="1" key="1">
    <citation type="submission" date="2022-12" db="EMBL/GenBank/DDBJ databases">
        <title>Chromosome-level genome assembly of the bean flower thrips Megalurothrips usitatus.</title>
        <authorList>
            <person name="Ma L."/>
            <person name="Liu Q."/>
            <person name="Li H."/>
            <person name="Cai W."/>
        </authorList>
    </citation>
    <scope>NUCLEOTIDE SEQUENCE</scope>
    <source>
        <strain evidence="1">Cailab_2022a</strain>
    </source>
</reference>
<dbReference type="EMBL" id="JAPTSV010000014">
    <property type="protein sequence ID" value="KAJ1520432.1"/>
    <property type="molecule type" value="Genomic_DNA"/>
</dbReference>
<accession>A0AAV7X7M1</accession>
<sequence length="90" mass="9840">MGPSGPKYTGTAVFVSFQRSSLTTGWGGVNYDDRAFRAVTRQRLPGAGPLRPCSRGVLRFWTGMQPTHSGSETPISVEKLISRSVLKVER</sequence>
<evidence type="ECO:0000313" key="2">
    <source>
        <dbReference type="Proteomes" id="UP001075354"/>
    </source>
</evidence>
<name>A0AAV7X7M1_9NEOP</name>
<gene>
    <name evidence="1" type="ORF">ONE63_003563</name>
</gene>
<comment type="caution">
    <text evidence="1">The sequence shown here is derived from an EMBL/GenBank/DDBJ whole genome shotgun (WGS) entry which is preliminary data.</text>
</comment>
<organism evidence="1 2">
    <name type="scientific">Megalurothrips usitatus</name>
    <name type="common">bean blossom thrips</name>
    <dbReference type="NCBI Taxonomy" id="439358"/>
    <lineage>
        <taxon>Eukaryota</taxon>
        <taxon>Metazoa</taxon>
        <taxon>Ecdysozoa</taxon>
        <taxon>Arthropoda</taxon>
        <taxon>Hexapoda</taxon>
        <taxon>Insecta</taxon>
        <taxon>Pterygota</taxon>
        <taxon>Neoptera</taxon>
        <taxon>Paraneoptera</taxon>
        <taxon>Thysanoptera</taxon>
        <taxon>Terebrantia</taxon>
        <taxon>Thripoidea</taxon>
        <taxon>Thripidae</taxon>
        <taxon>Megalurothrips</taxon>
    </lineage>
</organism>
<protein>
    <submittedName>
        <fullName evidence="1">Uncharacterized protein</fullName>
    </submittedName>
</protein>
<dbReference type="AlphaFoldDB" id="A0AAV7X7M1"/>
<dbReference type="Proteomes" id="UP001075354">
    <property type="component" value="Chromosome 14"/>
</dbReference>
<keyword evidence="2" id="KW-1185">Reference proteome</keyword>
<evidence type="ECO:0000313" key="1">
    <source>
        <dbReference type="EMBL" id="KAJ1520432.1"/>
    </source>
</evidence>
<proteinExistence type="predicted"/>